<evidence type="ECO:0008006" key="4">
    <source>
        <dbReference type="Google" id="ProtNLM"/>
    </source>
</evidence>
<keyword evidence="3" id="KW-1185">Reference proteome</keyword>
<dbReference type="PATRIC" id="fig|405444.3.peg.1748"/>
<keyword evidence="1" id="KW-1133">Transmembrane helix</keyword>
<reference evidence="2 3" key="1">
    <citation type="submission" date="2015-05" db="EMBL/GenBank/DDBJ databases">
        <title>Genome sequencing and analysis of members of genus Stenotrophomonas.</title>
        <authorList>
            <person name="Patil P.P."/>
            <person name="Midha S."/>
            <person name="Patil P.B."/>
        </authorList>
    </citation>
    <scope>NUCLEOTIDE SEQUENCE [LARGE SCALE GENOMIC DNA]</scope>
    <source>
        <strain evidence="2 3">DSM 18929</strain>
    </source>
</reference>
<name>A0A0R0C152_9GAMM</name>
<dbReference type="EMBL" id="LDJI01000025">
    <property type="protein sequence ID" value="KRG63232.1"/>
    <property type="molecule type" value="Genomic_DNA"/>
</dbReference>
<evidence type="ECO:0000313" key="3">
    <source>
        <dbReference type="Proteomes" id="UP000050864"/>
    </source>
</evidence>
<comment type="caution">
    <text evidence="2">The sequence shown here is derived from an EMBL/GenBank/DDBJ whole genome shotgun (WGS) entry which is preliminary data.</text>
</comment>
<dbReference type="AlphaFoldDB" id="A0A0R0C152"/>
<gene>
    <name evidence="2" type="ORF">ABB26_13245</name>
</gene>
<dbReference type="Proteomes" id="UP000050864">
    <property type="component" value="Unassembled WGS sequence"/>
</dbReference>
<keyword evidence="1" id="KW-0472">Membrane</keyword>
<keyword evidence="1" id="KW-0812">Transmembrane</keyword>
<dbReference type="RefSeq" id="WP_057634882.1">
    <property type="nucleotide sequence ID" value="NZ_LDJI01000025.1"/>
</dbReference>
<evidence type="ECO:0000256" key="1">
    <source>
        <dbReference type="SAM" id="Phobius"/>
    </source>
</evidence>
<feature type="transmembrane region" description="Helical" evidence="1">
    <location>
        <begin position="14"/>
        <end position="37"/>
    </location>
</feature>
<proteinExistence type="predicted"/>
<organism evidence="2 3">
    <name type="scientific">Stenotrophomonas humi</name>
    <dbReference type="NCBI Taxonomy" id="405444"/>
    <lineage>
        <taxon>Bacteria</taxon>
        <taxon>Pseudomonadati</taxon>
        <taxon>Pseudomonadota</taxon>
        <taxon>Gammaproteobacteria</taxon>
        <taxon>Lysobacterales</taxon>
        <taxon>Lysobacteraceae</taxon>
        <taxon>Stenotrophomonas</taxon>
    </lineage>
</organism>
<evidence type="ECO:0000313" key="2">
    <source>
        <dbReference type="EMBL" id="KRG63232.1"/>
    </source>
</evidence>
<feature type="transmembrane region" description="Helical" evidence="1">
    <location>
        <begin position="43"/>
        <end position="61"/>
    </location>
</feature>
<feature type="transmembrane region" description="Helical" evidence="1">
    <location>
        <begin position="73"/>
        <end position="90"/>
    </location>
</feature>
<accession>A0A0R0C152</accession>
<protein>
    <recommendedName>
        <fullName evidence="4">Transmembrane protein</fullName>
    </recommendedName>
</protein>
<sequence length="91" mass="9637">MEAAPQSPQRSHRLGLMSLLMPLVSLLVGFIAVSVIHGGLEKLAAGLIVAIGGGVIGTGLGIASRWRKERDEWMGYIGMLVNGLLVLVLFL</sequence>